<feature type="repeat" description="WD" evidence="5">
    <location>
        <begin position="449"/>
        <end position="494"/>
    </location>
</feature>
<feature type="region of interest" description="Disordered" evidence="6">
    <location>
        <begin position="92"/>
        <end position="202"/>
    </location>
</feature>
<evidence type="ECO:0000256" key="3">
    <source>
        <dbReference type="ARBA" id="ARBA00022737"/>
    </source>
</evidence>
<dbReference type="HOGENOM" id="CLU_007609_1_1_1"/>
<gene>
    <name evidence="7" type="ORF">GLOTRDRAFT_118639</name>
</gene>
<dbReference type="InterPro" id="IPR006594">
    <property type="entry name" value="LisH"/>
</dbReference>
<dbReference type="InterPro" id="IPR015943">
    <property type="entry name" value="WD40/YVTN_repeat-like_dom_sf"/>
</dbReference>
<dbReference type="EMBL" id="KB469296">
    <property type="protein sequence ID" value="EPQ60333.1"/>
    <property type="molecule type" value="Genomic_DNA"/>
</dbReference>
<dbReference type="PROSITE" id="PS00678">
    <property type="entry name" value="WD_REPEATS_1"/>
    <property type="match status" value="2"/>
</dbReference>
<dbReference type="KEGG" id="gtr:GLOTRDRAFT_118639"/>
<keyword evidence="3" id="KW-0677">Repeat</keyword>
<evidence type="ECO:0000256" key="6">
    <source>
        <dbReference type="SAM" id="MobiDB-lite"/>
    </source>
</evidence>
<dbReference type="InterPro" id="IPR020472">
    <property type="entry name" value="WD40_PAC1"/>
</dbReference>
<comment type="subcellular location">
    <subcellularLocation>
        <location evidence="1">Nucleus</location>
    </subcellularLocation>
</comment>
<dbReference type="OMA" id="KWNKCGN"/>
<evidence type="ECO:0000313" key="7">
    <source>
        <dbReference type="EMBL" id="EPQ60333.1"/>
    </source>
</evidence>
<dbReference type="eggNOG" id="KOG0273">
    <property type="taxonomic scope" value="Eukaryota"/>
</dbReference>
<dbReference type="GO" id="GO:0000118">
    <property type="term" value="C:histone deacetylase complex"/>
    <property type="evidence" value="ECO:0007669"/>
    <property type="project" value="TreeGrafter"/>
</dbReference>
<feature type="compositionally biased region" description="Polar residues" evidence="6">
    <location>
        <begin position="106"/>
        <end position="120"/>
    </location>
</feature>
<name>S7QLN8_GLOTA</name>
<reference evidence="7 8" key="1">
    <citation type="journal article" date="2012" name="Science">
        <title>The Paleozoic origin of enzymatic lignin decomposition reconstructed from 31 fungal genomes.</title>
        <authorList>
            <person name="Floudas D."/>
            <person name="Binder M."/>
            <person name="Riley R."/>
            <person name="Barry K."/>
            <person name="Blanchette R.A."/>
            <person name="Henrissat B."/>
            <person name="Martinez A.T."/>
            <person name="Otillar R."/>
            <person name="Spatafora J.W."/>
            <person name="Yadav J.S."/>
            <person name="Aerts A."/>
            <person name="Benoit I."/>
            <person name="Boyd A."/>
            <person name="Carlson A."/>
            <person name="Copeland A."/>
            <person name="Coutinho P.M."/>
            <person name="de Vries R.P."/>
            <person name="Ferreira P."/>
            <person name="Findley K."/>
            <person name="Foster B."/>
            <person name="Gaskell J."/>
            <person name="Glotzer D."/>
            <person name="Gorecki P."/>
            <person name="Heitman J."/>
            <person name="Hesse C."/>
            <person name="Hori C."/>
            <person name="Igarashi K."/>
            <person name="Jurgens J.A."/>
            <person name="Kallen N."/>
            <person name="Kersten P."/>
            <person name="Kohler A."/>
            <person name="Kuees U."/>
            <person name="Kumar T.K.A."/>
            <person name="Kuo A."/>
            <person name="LaButti K."/>
            <person name="Larrondo L.F."/>
            <person name="Lindquist E."/>
            <person name="Ling A."/>
            <person name="Lombard V."/>
            <person name="Lucas S."/>
            <person name="Lundell T."/>
            <person name="Martin R."/>
            <person name="McLaughlin D.J."/>
            <person name="Morgenstern I."/>
            <person name="Morin E."/>
            <person name="Murat C."/>
            <person name="Nagy L.G."/>
            <person name="Nolan M."/>
            <person name="Ohm R.A."/>
            <person name="Patyshakuliyeva A."/>
            <person name="Rokas A."/>
            <person name="Ruiz-Duenas F.J."/>
            <person name="Sabat G."/>
            <person name="Salamov A."/>
            <person name="Samejima M."/>
            <person name="Schmutz J."/>
            <person name="Slot J.C."/>
            <person name="St John F."/>
            <person name="Stenlid J."/>
            <person name="Sun H."/>
            <person name="Sun S."/>
            <person name="Syed K."/>
            <person name="Tsang A."/>
            <person name="Wiebenga A."/>
            <person name="Young D."/>
            <person name="Pisabarro A."/>
            <person name="Eastwood D.C."/>
            <person name="Martin F."/>
            <person name="Cullen D."/>
            <person name="Grigoriev I.V."/>
            <person name="Hibbett D.S."/>
        </authorList>
    </citation>
    <scope>NUCLEOTIDE SEQUENCE [LARGE SCALE GENOMIC DNA]</scope>
    <source>
        <strain evidence="7 8">ATCC 11539</strain>
    </source>
</reference>
<keyword evidence="2 5" id="KW-0853">WD repeat</keyword>
<organism evidence="7 8">
    <name type="scientific">Gloeophyllum trabeum (strain ATCC 11539 / FP-39264 / Madison 617)</name>
    <name type="common">Brown rot fungus</name>
    <dbReference type="NCBI Taxonomy" id="670483"/>
    <lineage>
        <taxon>Eukaryota</taxon>
        <taxon>Fungi</taxon>
        <taxon>Dikarya</taxon>
        <taxon>Basidiomycota</taxon>
        <taxon>Agaricomycotina</taxon>
        <taxon>Agaricomycetes</taxon>
        <taxon>Gloeophyllales</taxon>
        <taxon>Gloeophyllaceae</taxon>
        <taxon>Gloeophyllum</taxon>
    </lineage>
</organism>
<dbReference type="SMART" id="SM00320">
    <property type="entry name" value="WD40"/>
    <property type="match status" value="7"/>
</dbReference>
<evidence type="ECO:0000256" key="1">
    <source>
        <dbReference type="ARBA" id="ARBA00004123"/>
    </source>
</evidence>
<dbReference type="Gene3D" id="2.130.10.10">
    <property type="entry name" value="YVTN repeat-like/Quinoprotein amine dehydrogenase"/>
    <property type="match status" value="1"/>
</dbReference>
<feature type="compositionally biased region" description="Basic and acidic residues" evidence="6">
    <location>
        <begin position="131"/>
        <end position="155"/>
    </location>
</feature>
<dbReference type="InterPro" id="IPR001680">
    <property type="entry name" value="WD40_rpt"/>
</dbReference>
<feature type="repeat" description="WD" evidence="5">
    <location>
        <begin position="495"/>
        <end position="536"/>
    </location>
</feature>
<dbReference type="Pfam" id="PF00400">
    <property type="entry name" value="WD40"/>
    <property type="match status" value="6"/>
</dbReference>
<keyword evidence="8" id="KW-1185">Reference proteome</keyword>
<dbReference type="RefSeq" id="XP_007860767.1">
    <property type="nucleotide sequence ID" value="XM_007862576.1"/>
</dbReference>
<dbReference type="AlphaFoldDB" id="S7QLN8"/>
<dbReference type="PROSITE" id="PS50294">
    <property type="entry name" value="WD_REPEATS_REGION"/>
    <property type="match status" value="5"/>
</dbReference>
<dbReference type="Proteomes" id="UP000030669">
    <property type="component" value="Unassembled WGS sequence"/>
</dbReference>
<evidence type="ECO:0000256" key="2">
    <source>
        <dbReference type="ARBA" id="ARBA00022574"/>
    </source>
</evidence>
<dbReference type="InterPro" id="IPR045183">
    <property type="entry name" value="Ebi-like"/>
</dbReference>
<proteinExistence type="predicted"/>
<feature type="repeat" description="WD" evidence="5">
    <location>
        <begin position="210"/>
        <end position="244"/>
    </location>
</feature>
<feature type="repeat" description="WD" evidence="5">
    <location>
        <begin position="310"/>
        <end position="345"/>
    </location>
</feature>
<sequence>MSPPDDKPLTVSAEEINCLIHAYLEDSGFMHTAYTIRNEAQLDNNPYFERHIPRGELIDLLTKSLMYMEIEEHWDGSALKLDCKSGFSLLEPHQCQSDSPREPAQNGEQISGQEVSSQNQVDEDHEMELESTIKRKADVTLETNGRVEKRPRFESEPPPATVADEAQPTDQIPDVKPEETATEATSKAPKFNRNAGPADESTPPDAIQLLQGHECEVFVCAWNPTKIGLLATGSKDAVVNIWKIPGPPPDGSGVSPHCSEAPLKLAHFAKPESADLTSLDWNPDGTLLAIGSYDAILRVCDTNGRLYMTSELHEGPIFATRFSPDGQWLLTASLDGTACLWNVRTKILRHRYRCHLDCCLDVDWINANTFASCGADKLIHILKLGEDKPIWSFTGHTNEINQIKCNPRRTRIASCSDDKTARVWNLDSALAHRDPNRPMLPADNNCVTLKGHRGNVSSVEWCPQVSNTNELLASSGFDGSARLWDSVTGDCLKVFQDHKRPVYALSFSPEGKWLATGSGDGWLHIYDVQTAQRKWSWYAGVDKPGVYEIDWQRTGNVNRIAIALESRNVGVIDVTRIQVLQDN</sequence>
<dbReference type="PANTHER" id="PTHR22846:SF2">
    <property type="entry name" value="F-BOX-LIKE_WD REPEAT-CONTAINING PROTEIN EBI"/>
    <property type="match status" value="1"/>
</dbReference>
<accession>S7QLN8</accession>
<evidence type="ECO:0000313" key="8">
    <source>
        <dbReference type="Proteomes" id="UP000030669"/>
    </source>
</evidence>
<dbReference type="SUPFAM" id="SSF50978">
    <property type="entry name" value="WD40 repeat-like"/>
    <property type="match status" value="1"/>
</dbReference>
<keyword evidence="4" id="KW-0539">Nucleus</keyword>
<dbReference type="STRING" id="670483.S7QLN8"/>
<dbReference type="OrthoDB" id="1367865at2759"/>
<evidence type="ECO:0000256" key="4">
    <source>
        <dbReference type="ARBA" id="ARBA00023242"/>
    </source>
</evidence>
<dbReference type="PROSITE" id="PS50896">
    <property type="entry name" value="LISH"/>
    <property type="match status" value="1"/>
</dbReference>
<evidence type="ECO:0000256" key="5">
    <source>
        <dbReference type="PROSITE-ProRule" id="PRU00221"/>
    </source>
</evidence>
<dbReference type="Pfam" id="PF08513">
    <property type="entry name" value="LisH"/>
    <property type="match status" value="1"/>
</dbReference>
<dbReference type="InterPro" id="IPR019775">
    <property type="entry name" value="WD40_repeat_CS"/>
</dbReference>
<dbReference type="InterPro" id="IPR036322">
    <property type="entry name" value="WD40_repeat_dom_sf"/>
</dbReference>
<dbReference type="GeneID" id="19300512"/>
<dbReference type="CDD" id="cd00200">
    <property type="entry name" value="WD40"/>
    <property type="match status" value="1"/>
</dbReference>
<protein>
    <submittedName>
        <fullName evidence="7">WD40 repeat-like protein</fullName>
    </submittedName>
</protein>
<feature type="repeat" description="WD" evidence="5">
    <location>
        <begin position="393"/>
        <end position="428"/>
    </location>
</feature>
<dbReference type="GO" id="GO:0003714">
    <property type="term" value="F:transcription corepressor activity"/>
    <property type="evidence" value="ECO:0007669"/>
    <property type="project" value="InterPro"/>
</dbReference>
<dbReference type="PROSITE" id="PS50082">
    <property type="entry name" value="WD_REPEATS_2"/>
    <property type="match status" value="5"/>
</dbReference>
<dbReference type="Gene3D" id="1.20.960.30">
    <property type="match status" value="1"/>
</dbReference>
<dbReference type="PANTHER" id="PTHR22846">
    <property type="entry name" value="WD40 REPEAT PROTEIN"/>
    <property type="match status" value="1"/>
</dbReference>
<dbReference type="GO" id="GO:0006357">
    <property type="term" value="P:regulation of transcription by RNA polymerase II"/>
    <property type="evidence" value="ECO:0007669"/>
    <property type="project" value="TreeGrafter"/>
</dbReference>
<dbReference type="PRINTS" id="PR00320">
    <property type="entry name" value="GPROTEINBRPT"/>
</dbReference>